<dbReference type="GO" id="GO:0008360">
    <property type="term" value="P:regulation of cell shape"/>
    <property type="evidence" value="ECO:0007669"/>
    <property type="project" value="UniProtKB-KW"/>
</dbReference>
<dbReference type="CDD" id="cd06339">
    <property type="entry name" value="PBP1_YraM_LppC_lipoprotein-like"/>
    <property type="match status" value="1"/>
</dbReference>
<evidence type="ECO:0000256" key="2">
    <source>
        <dbReference type="ARBA" id="ARBA00022960"/>
    </source>
</evidence>
<evidence type="ECO:0000313" key="8">
    <source>
        <dbReference type="EMBL" id="RRD00139.1"/>
    </source>
</evidence>
<dbReference type="Proteomes" id="UP000267535">
    <property type="component" value="Unassembled WGS sequence"/>
</dbReference>
<dbReference type="Gene3D" id="1.25.40.10">
    <property type="entry name" value="Tetratricopeptide repeat domain"/>
    <property type="match status" value="1"/>
</dbReference>
<dbReference type="GO" id="GO:0009252">
    <property type="term" value="P:peptidoglycan biosynthetic process"/>
    <property type="evidence" value="ECO:0007669"/>
    <property type="project" value="UniProtKB-KW"/>
</dbReference>
<keyword evidence="3" id="KW-0573">Peptidoglycan synthesis</keyword>
<dbReference type="InterPro" id="IPR028082">
    <property type="entry name" value="Peripla_BP_I"/>
</dbReference>
<dbReference type="InterPro" id="IPR011990">
    <property type="entry name" value="TPR-like_helical_dom_sf"/>
</dbReference>
<dbReference type="Gene3D" id="1.25.40.650">
    <property type="match status" value="1"/>
</dbReference>
<evidence type="ECO:0000256" key="7">
    <source>
        <dbReference type="ARBA" id="ARBA00023288"/>
    </source>
</evidence>
<organism evidence="8 9">
    <name type="scientific">Amphritea balenae</name>
    <dbReference type="NCBI Taxonomy" id="452629"/>
    <lineage>
        <taxon>Bacteria</taxon>
        <taxon>Pseudomonadati</taxon>
        <taxon>Pseudomonadota</taxon>
        <taxon>Gammaproteobacteria</taxon>
        <taxon>Oceanospirillales</taxon>
        <taxon>Oceanospirillaceae</taxon>
        <taxon>Amphritea</taxon>
    </lineage>
</organism>
<name>A0A3P1SSH0_9GAMM</name>
<dbReference type="Gene3D" id="3.40.50.2300">
    <property type="match status" value="2"/>
</dbReference>
<dbReference type="OrthoDB" id="6708821at2"/>
<comment type="caution">
    <text evidence="8">The sequence shown here is derived from an EMBL/GenBank/DDBJ whole genome shotgun (WGS) entry which is preliminary data.</text>
</comment>
<evidence type="ECO:0000256" key="6">
    <source>
        <dbReference type="ARBA" id="ARBA00023237"/>
    </source>
</evidence>
<accession>A0A3P1SSH0</accession>
<dbReference type="GO" id="GO:0030234">
    <property type="term" value="F:enzyme regulator activity"/>
    <property type="evidence" value="ECO:0007669"/>
    <property type="project" value="TreeGrafter"/>
</dbReference>
<dbReference type="InterPro" id="IPR007443">
    <property type="entry name" value="LpoA"/>
</dbReference>
<evidence type="ECO:0000256" key="3">
    <source>
        <dbReference type="ARBA" id="ARBA00022984"/>
    </source>
</evidence>
<keyword evidence="6" id="KW-0998">Cell outer membrane</keyword>
<dbReference type="SUPFAM" id="SSF53822">
    <property type="entry name" value="Periplasmic binding protein-like I"/>
    <property type="match status" value="1"/>
</dbReference>
<evidence type="ECO:0000256" key="4">
    <source>
        <dbReference type="ARBA" id="ARBA00023136"/>
    </source>
</evidence>
<sequence>MTFPSRLSLVLAASVTLFIAGCSSQLQESRTSSASQNPMQQVTELLAEADTAAPIKSARLKAEAARILVKLNRRDEAASLLEEVELQLLPPALQFEIAELKARAALDRQDGQSALRYLQQLPETTTNNLPAERQYQIGEMQADAYLYQQDQLSELQQLIQLSSFSPADKTNTLHNRIWNILTSMPSAQLKQLSQQPSNSYYEQGWYELALSTSSAKDLSQQSTQLEQWKILWQSHPAHQTPPETLAAVSNAETLTANNIALLLPLTGRLQKPAEAILSGFMAAHYNAVRAGTSTAKVTVLDSSLISTPGQLYQVAGEKQIDLIIGPLQKEMVSSLLQYGPAPIPTLTLNTIPDSQQSNIYQFGLAIEDEAIQAATQAWNDNRKQVLIYTPNTEWGQRAATAFSKTFTELGGTILDSYSYNNEANYSEQIATLLGTEKSNQRQKQLTRIIGERPESEDRRRQDVDAIFLSALPQTARQIKPTLAFHYAGRVPVYATSHIFSGSESSIEDQDLNGIRFVAMPWLTSEPTTTHLQLAQLKKDTDSRFGRLYALGIDAFQLFPYLAQLAASPIAQVNGETGILSIKQNNQVQRTLNWNIFKQGLAQPLN</sequence>
<dbReference type="PANTHER" id="PTHR38038">
    <property type="entry name" value="PENICILLIN-BINDING PROTEIN ACTIVATOR LPOA"/>
    <property type="match status" value="1"/>
</dbReference>
<dbReference type="EMBL" id="RQXV01000003">
    <property type="protein sequence ID" value="RRD00139.1"/>
    <property type="molecule type" value="Genomic_DNA"/>
</dbReference>
<keyword evidence="1" id="KW-0732">Signal</keyword>
<protein>
    <submittedName>
        <fullName evidence="8">Penicillin-binding protein activator</fullName>
    </submittedName>
</protein>
<keyword evidence="7" id="KW-0449">Lipoprotein</keyword>
<keyword evidence="2" id="KW-0133">Cell shape</keyword>
<evidence type="ECO:0000313" key="9">
    <source>
        <dbReference type="Proteomes" id="UP000267535"/>
    </source>
</evidence>
<dbReference type="PROSITE" id="PS51257">
    <property type="entry name" value="PROKAR_LIPOPROTEIN"/>
    <property type="match status" value="1"/>
</dbReference>
<gene>
    <name evidence="8" type="ORF">EHS89_08005</name>
</gene>
<dbReference type="Pfam" id="PF04348">
    <property type="entry name" value="LppC"/>
    <property type="match status" value="1"/>
</dbReference>
<keyword evidence="5" id="KW-0564">Palmitate</keyword>
<dbReference type="PANTHER" id="PTHR38038:SF1">
    <property type="entry name" value="PENICILLIN-BINDING PROTEIN ACTIVATOR LPOA"/>
    <property type="match status" value="1"/>
</dbReference>
<reference evidence="8 9" key="1">
    <citation type="submission" date="2018-11" db="EMBL/GenBank/DDBJ databases">
        <title>The draft genome sequence of Amphritea balenae JAMM 1525T.</title>
        <authorList>
            <person name="Fang Z."/>
            <person name="Zhang Y."/>
            <person name="Han X."/>
        </authorList>
    </citation>
    <scope>NUCLEOTIDE SEQUENCE [LARGE SCALE GENOMIC DNA]</scope>
    <source>
        <strain evidence="8 9">JAMM 1525</strain>
    </source>
</reference>
<evidence type="ECO:0000256" key="1">
    <source>
        <dbReference type="ARBA" id="ARBA00022729"/>
    </source>
</evidence>
<dbReference type="AlphaFoldDB" id="A0A3P1SSH0"/>
<dbReference type="RefSeq" id="WP_124925609.1">
    <property type="nucleotide sequence ID" value="NZ_BMOH01000005.1"/>
</dbReference>
<proteinExistence type="predicted"/>
<evidence type="ECO:0000256" key="5">
    <source>
        <dbReference type="ARBA" id="ARBA00023139"/>
    </source>
</evidence>
<dbReference type="GO" id="GO:0031241">
    <property type="term" value="C:periplasmic side of cell outer membrane"/>
    <property type="evidence" value="ECO:0007669"/>
    <property type="project" value="TreeGrafter"/>
</dbReference>
<keyword evidence="4" id="KW-0472">Membrane</keyword>
<keyword evidence="9" id="KW-1185">Reference proteome</keyword>